<dbReference type="InterPro" id="IPR036597">
    <property type="entry name" value="Fido-like_dom_sf"/>
</dbReference>
<feature type="binding site" evidence="2">
    <location>
        <begin position="239"/>
        <end position="240"/>
    </location>
    <ligand>
        <name>ATP</name>
        <dbReference type="ChEBI" id="CHEBI:30616"/>
    </ligand>
</feature>
<evidence type="ECO:0000313" key="5">
    <source>
        <dbReference type="EMBL" id="MBK9298236.1"/>
    </source>
</evidence>
<sequence length="382" mass="42406">MSQINAMGPHSWMLLGEARSKCEHLAGAPLQPAVAEELNRVTLIKGAQATTAIEGNTLTEAQVAGLLDGSYEAPPSRHYQEVEVRNLLGALGSIDSQVQDGQYPKLTVDLIRDYNDQVLNGLEEQLNDGTVPGQLRDHSVVVGGYRGAPAEDCEYLLDRLCEWLEGPDFKNEDPSIDFSLMLVRAMMAHLYLAWIHPFGDGNGRTARLVEFLILARSGKVPLPAAHLLSNHYNLTRDQYYRELGRASKTNSIVEFVSYATEGFVDGIRDEIEVVRLQQLQVAWVNFVSEVMSRYPTGKASDRQREVVLAMLPQQWFTQDQIKLITPNVASSYAKGSSKMVARDLNRLTEAGLIRKRRGLEPTYQACVDRMAAFMAPIAATAE</sequence>
<dbReference type="PANTHER" id="PTHR13504">
    <property type="entry name" value="FIDO DOMAIN-CONTAINING PROTEIN DDB_G0283145"/>
    <property type="match status" value="1"/>
</dbReference>
<evidence type="ECO:0000256" key="1">
    <source>
        <dbReference type="PIRSR" id="PIRSR640198-1"/>
    </source>
</evidence>
<proteinExistence type="predicted"/>
<dbReference type="Gene3D" id="1.10.3290.10">
    <property type="entry name" value="Fido-like domain"/>
    <property type="match status" value="1"/>
</dbReference>
<evidence type="ECO:0000313" key="6">
    <source>
        <dbReference type="Proteomes" id="UP000727993"/>
    </source>
</evidence>
<gene>
    <name evidence="5" type="ORF">IPN02_15640</name>
</gene>
<dbReference type="Proteomes" id="UP000727993">
    <property type="component" value="Unassembled WGS sequence"/>
</dbReference>
<reference evidence="5 6" key="1">
    <citation type="submission" date="2020-10" db="EMBL/GenBank/DDBJ databases">
        <title>Connecting structure to function with the recovery of over 1000 high-quality activated sludge metagenome-assembled genomes encoding full-length rRNA genes using long-read sequencing.</title>
        <authorList>
            <person name="Singleton C.M."/>
            <person name="Petriglieri F."/>
            <person name="Kristensen J.M."/>
            <person name="Kirkegaard R.H."/>
            <person name="Michaelsen T.Y."/>
            <person name="Andersen M.H."/>
            <person name="Karst S.M."/>
            <person name="Dueholm M.S."/>
            <person name="Nielsen P.H."/>
            <person name="Albertsen M."/>
        </authorList>
    </citation>
    <scope>NUCLEOTIDE SEQUENCE [LARGE SCALE GENOMIC DNA]</scope>
    <source>
        <strain evidence="5">Lyne_18-Q3-R50-59_MAXAC.006</strain>
    </source>
</reference>
<dbReference type="InterPro" id="IPR003812">
    <property type="entry name" value="Fido"/>
</dbReference>
<feature type="binding site" evidence="2">
    <location>
        <begin position="200"/>
        <end position="207"/>
    </location>
    <ligand>
        <name>ATP</name>
        <dbReference type="ChEBI" id="CHEBI:30616"/>
    </ligand>
</feature>
<organism evidence="5 6">
    <name type="scientific">Candidatus Neomicrothrix subdominans</name>
    <dbReference type="NCBI Taxonomy" id="2954438"/>
    <lineage>
        <taxon>Bacteria</taxon>
        <taxon>Bacillati</taxon>
        <taxon>Actinomycetota</taxon>
        <taxon>Acidimicrobiia</taxon>
        <taxon>Acidimicrobiales</taxon>
        <taxon>Microthrixaceae</taxon>
        <taxon>Candidatus Neomicrothrix</taxon>
    </lineage>
</organism>
<dbReference type="AlphaFoldDB" id="A0A936NFW6"/>
<evidence type="ECO:0000256" key="3">
    <source>
        <dbReference type="PIRSR" id="PIRSR640198-3"/>
    </source>
</evidence>
<name>A0A936NFW6_9ACTN</name>
<evidence type="ECO:0000256" key="2">
    <source>
        <dbReference type="PIRSR" id="PIRSR640198-2"/>
    </source>
</evidence>
<dbReference type="PANTHER" id="PTHR13504:SF38">
    <property type="entry name" value="FIDO DOMAIN-CONTAINING PROTEIN"/>
    <property type="match status" value="1"/>
</dbReference>
<keyword evidence="2" id="KW-0067">ATP-binding</keyword>
<feature type="domain" description="Fido" evidence="4">
    <location>
        <begin position="106"/>
        <end position="261"/>
    </location>
</feature>
<evidence type="ECO:0000259" key="4">
    <source>
        <dbReference type="PROSITE" id="PS51459"/>
    </source>
</evidence>
<dbReference type="SUPFAM" id="SSF140931">
    <property type="entry name" value="Fic-like"/>
    <property type="match status" value="1"/>
</dbReference>
<dbReference type="EMBL" id="JADJZA010000008">
    <property type="protein sequence ID" value="MBK9298236.1"/>
    <property type="molecule type" value="Genomic_DNA"/>
</dbReference>
<comment type="caution">
    <text evidence="5">The sequence shown here is derived from an EMBL/GenBank/DDBJ whole genome shotgun (WGS) entry which is preliminary data.</text>
</comment>
<dbReference type="Pfam" id="PF02661">
    <property type="entry name" value="Fic"/>
    <property type="match status" value="1"/>
</dbReference>
<protein>
    <submittedName>
        <fullName evidence="5">Fic family protein</fullName>
    </submittedName>
</protein>
<dbReference type="GO" id="GO:0005524">
    <property type="term" value="F:ATP binding"/>
    <property type="evidence" value="ECO:0007669"/>
    <property type="project" value="UniProtKB-KW"/>
</dbReference>
<accession>A0A936NFW6</accession>
<keyword evidence="2" id="KW-0547">Nucleotide-binding</keyword>
<dbReference type="InterPro" id="IPR040198">
    <property type="entry name" value="Fido_containing"/>
</dbReference>
<feature type="active site" evidence="1">
    <location>
        <position position="196"/>
    </location>
</feature>
<feature type="site" description="Important for autoinhibition of adenylyltransferase activity" evidence="3">
    <location>
        <position position="54"/>
    </location>
</feature>
<dbReference type="PROSITE" id="PS51459">
    <property type="entry name" value="FIDO"/>
    <property type="match status" value="1"/>
</dbReference>